<keyword evidence="8" id="KW-1185">Reference proteome</keyword>
<dbReference type="Gene3D" id="3.50.50.60">
    <property type="entry name" value="FAD/NAD(P)-binding domain"/>
    <property type="match status" value="1"/>
</dbReference>
<dbReference type="GO" id="GO:0046872">
    <property type="term" value="F:metal ion binding"/>
    <property type="evidence" value="ECO:0007669"/>
    <property type="project" value="UniProtKB-KW"/>
</dbReference>
<proteinExistence type="predicted"/>
<keyword evidence="3" id="KW-0560">Oxidoreductase</keyword>
<keyword evidence="6" id="KW-0812">Transmembrane</keyword>
<gene>
    <name evidence="7" type="ORF">IDH45_14140</name>
</gene>
<dbReference type="Pfam" id="PF12831">
    <property type="entry name" value="FAD_oxidored"/>
    <property type="match status" value="1"/>
</dbReference>
<organism evidence="7 8">
    <name type="scientific">Paenibacillus oceani</name>
    <dbReference type="NCBI Taxonomy" id="2772510"/>
    <lineage>
        <taxon>Bacteria</taxon>
        <taxon>Bacillati</taxon>
        <taxon>Bacillota</taxon>
        <taxon>Bacilli</taxon>
        <taxon>Bacillales</taxon>
        <taxon>Paenibacillaceae</taxon>
        <taxon>Paenibacillus</taxon>
    </lineage>
</organism>
<dbReference type="EMBL" id="JACXJA010000016">
    <property type="protein sequence ID" value="MBD2863129.1"/>
    <property type="molecule type" value="Genomic_DNA"/>
</dbReference>
<name>A0A927C830_9BACL</name>
<dbReference type="InterPro" id="IPR036188">
    <property type="entry name" value="FAD/NAD-bd_sf"/>
</dbReference>
<keyword evidence="4" id="KW-0408">Iron</keyword>
<dbReference type="PANTHER" id="PTHR43498">
    <property type="entry name" value="FERREDOXIN:COB-COM HETERODISULFIDE REDUCTASE SUBUNIT A"/>
    <property type="match status" value="1"/>
</dbReference>
<evidence type="ECO:0000256" key="1">
    <source>
        <dbReference type="ARBA" id="ARBA00022485"/>
    </source>
</evidence>
<dbReference type="AlphaFoldDB" id="A0A927C830"/>
<comment type="caution">
    <text evidence="7">The sequence shown here is derived from an EMBL/GenBank/DDBJ whole genome shotgun (WGS) entry which is preliminary data.</text>
</comment>
<accession>A0A927C830</accession>
<evidence type="ECO:0000313" key="7">
    <source>
        <dbReference type="EMBL" id="MBD2863129.1"/>
    </source>
</evidence>
<evidence type="ECO:0000256" key="3">
    <source>
        <dbReference type="ARBA" id="ARBA00023002"/>
    </source>
</evidence>
<keyword evidence="2" id="KW-0479">Metal-binding</keyword>
<evidence type="ECO:0000256" key="4">
    <source>
        <dbReference type="ARBA" id="ARBA00023004"/>
    </source>
</evidence>
<dbReference type="PANTHER" id="PTHR43498:SF1">
    <property type="entry name" value="COB--COM HETERODISULFIDE REDUCTASE IRON-SULFUR SUBUNIT A"/>
    <property type="match status" value="1"/>
</dbReference>
<dbReference type="Proteomes" id="UP000639396">
    <property type="component" value="Unassembled WGS sequence"/>
</dbReference>
<keyword evidence="6" id="KW-0472">Membrane</keyword>
<sequence>MTNDMTHKQEQYDIVIVGAGVGGICAALAAARLRRSVLLLEEMAEIGGTGVHSAVSLICAFRDNNGRPINNGIHRELFPQAYTHGKGLFEVEETVPTYDEKQLKASYQALLEAEPGITVRTGHKVTGVESKDGSIVSLSAESVNGETSRVGGRVFLDATADGNLSALAGAECQMGREEDGKMQTATVTFKMVGFDPAKLFNPRITTWGGIHSLRKELTVYYQQMKEAGGTNNPRPSVLCFPYPDGRGILFNSTAVTNIDPTDAESVSAGMREGTEQAVQLAEAVKRHPAFAQAQVEFIAPKLGVREGRRVVGDYMLTADDCLSGRAFDDMVAACAYSLDIHDPLGGGAKLVKIGGPGYYHIPYRSLIAKGWTNLLLSSRCISGSHEAHSSYRVMSGVSAIGEASGTAAALALWRNAGDVRDVPAAQIRYVLQAGGQFVEGRVEKVSLKQPPAEPGIKR</sequence>
<evidence type="ECO:0000256" key="6">
    <source>
        <dbReference type="SAM" id="Phobius"/>
    </source>
</evidence>
<protein>
    <submittedName>
        <fullName evidence="7">FAD-dependent oxidoreductase</fullName>
    </submittedName>
</protein>
<reference evidence="7" key="1">
    <citation type="submission" date="2020-09" db="EMBL/GenBank/DDBJ databases">
        <title>A novel bacterium of genus Paenibacillus, isolated from South China Sea.</title>
        <authorList>
            <person name="Huang H."/>
            <person name="Mo K."/>
            <person name="Hu Y."/>
        </authorList>
    </citation>
    <scope>NUCLEOTIDE SEQUENCE</scope>
    <source>
        <strain evidence="7">IB182363</strain>
    </source>
</reference>
<evidence type="ECO:0000256" key="5">
    <source>
        <dbReference type="ARBA" id="ARBA00023014"/>
    </source>
</evidence>
<evidence type="ECO:0000313" key="8">
    <source>
        <dbReference type="Proteomes" id="UP000639396"/>
    </source>
</evidence>
<dbReference type="RefSeq" id="WP_190928639.1">
    <property type="nucleotide sequence ID" value="NZ_JACXJA010000016.1"/>
</dbReference>
<dbReference type="GO" id="GO:0016491">
    <property type="term" value="F:oxidoreductase activity"/>
    <property type="evidence" value="ECO:0007669"/>
    <property type="project" value="UniProtKB-KW"/>
</dbReference>
<keyword evidence="1" id="KW-0004">4Fe-4S</keyword>
<evidence type="ECO:0000256" key="2">
    <source>
        <dbReference type="ARBA" id="ARBA00022723"/>
    </source>
</evidence>
<keyword evidence="5" id="KW-0411">Iron-sulfur</keyword>
<dbReference type="GO" id="GO:0051539">
    <property type="term" value="F:4 iron, 4 sulfur cluster binding"/>
    <property type="evidence" value="ECO:0007669"/>
    <property type="project" value="UniProtKB-KW"/>
</dbReference>
<dbReference type="InterPro" id="IPR039650">
    <property type="entry name" value="HdrA-like"/>
</dbReference>
<dbReference type="SUPFAM" id="SSF51905">
    <property type="entry name" value="FAD/NAD(P)-binding domain"/>
    <property type="match status" value="1"/>
</dbReference>
<feature type="transmembrane region" description="Helical" evidence="6">
    <location>
        <begin position="12"/>
        <end position="33"/>
    </location>
</feature>
<keyword evidence="6" id="KW-1133">Transmembrane helix</keyword>